<comment type="caution">
    <text evidence="2">The sequence shown here is derived from an EMBL/GenBank/DDBJ whole genome shotgun (WGS) entry which is preliminary data.</text>
</comment>
<dbReference type="EMBL" id="LPIX01000092">
    <property type="protein sequence ID" value="KWD96381.1"/>
    <property type="molecule type" value="Genomic_DNA"/>
</dbReference>
<sequence length="296" mass="31944">MYQLRLVATLFIALLLGACAAPMRSSLTPEQRGKITELTAYVVVVQDEVIAAVQPFNVSVALGGGLIGAVIDSKVTNNRVNESQQALGPFYAAIEDMDYRKEFNDSIERGLAGYPIKVGKFTTTTRALSNGKLAQLRNDLQPGQALLVVVPRYTLSMDFRSFDSESVVTIWLKPDASDSKMPSQRGVLHYQSTPMGPGGKESLAQWRAQNATAFRAVMRESISETIRMVMLDIDVGSTIAAQPQDLKAFVFNTGAGNGEIKGKVLKAGNGRAILLGTDQKLYSLPDPSGVATTAQR</sequence>
<keyword evidence="1" id="KW-0732">Signal</keyword>
<accession>A0A119MIZ2</accession>
<proteinExistence type="predicted"/>
<gene>
    <name evidence="2" type="ORF">WL73_23305</name>
</gene>
<feature type="signal peptide" evidence="1">
    <location>
        <begin position="1"/>
        <end position="20"/>
    </location>
</feature>
<dbReference type="RefSeq" id="WP_060326607.1">
    <property type="nucleotide sequence ID" value="NZ_LPIU01000025.1"/>
</dbReference>
<evidence type="ECO:0000256" key="1">
    <source>
        <dbReference type="SAM" id="SignalP"/>
    </source>
</evidence>
<dbReference type="PROSITE" id="PS51257">
    <property type="entry name" value="PROKAR_LIPOPROTEIN"/>
    <property type="match status" value="1"/>
</dbReference>
<dbReference type="Proteomes" id="UP000062998">
    <property type="component" value="Unassembled WGS sequence"/>
</dbReference>
<reference evidence="2 3" key="1">
    <citation type="submission" date="2015-11" db="EMBL/GenBank/DDBJ databases">
        <title>Expanding the genomic diversity of Burkholderia species for the development of highly accurate diagnostics.</title>
        <authorList>
            <person name="Sahl J."/>
            <person name="Keim P."/>
            <person name="Wagner D."/>
        </authorList>
    </citation>
    <scope>NUCLEOTIDE SEQUENCE [LARGE SCALE GENOMIC DNA]</scope>
    <source>
        <strain evidence="2 3">MSMB2167WGS</strain>
    </source>
</reference>
<evidence type="ECO:0008006" key="4">
    <source>
        <dbReference type="Google" id="ProtNLM"/>
    </source>
</evidence>
<evidence type="ECO:0000313" key="3">
    <source>
        <dbReference type="Proteomes" id="UP000062998"/>
    </source>
</evidence>
<dbReference type="OrthoDB" id="8900921at2"/>
<feature type="chain" id="PRO_5007162429" description="Lipoprotein" evidence="1">
    <location>
        <begin position="21"/>
        <end position="296"/>
    </location>
</feature>
<organism evidence="2 3">
    <name type="scientific">Burkholderia ubonensis</name>
    <dbReference type="NCBI Taxonomy" id="101571"/>
    <lineage>
        <taxon>Bacteria</taxon>
        <taxon>Pseudomonadati</taxon>
        <taxon>Pseudomonadota</taxon>
        <taxon>Betaproteobacteria</taxon>
        <taxon>Burkholderiales</taxon>
        <taxon>Burkholderiaceae</taxon>
        <taxon>Burkholderia</taxon>
        <taxon>Burkholderia cepacia complex</taxon>
    </lineage>
</organism>
<name>A0A119MIZ2_9BURK</name>
<protein>
    <recommendedName>
        <fullName evidence="4">Lipoprotein</fullName>
    </recommendedName>
</protein>
<dbReference type="AlphaFoldDB" id="A0A119MIZ2"/>
<evidence type="ECO:0000313" key="2">
    <source>
        <dbReference type="EMBL" id="KWD96381.1"/>
    </source>
</evidence>